<dbReference type="InterPro" id="IPR046673">
    <property type="entry name" value="ToxA_N"/>
</dbReference>
<dbReference type="EMBL" id="JAOXML010000002">
    <property type="protein sequence ID" value="MCV4375812.1"/>
    <property type="molecule type" value="Genomic_DNA"/>
</dbReference>
<evidence type="ECO:0000313" key="2">
    <source>
        <dbReference type="EMBL" id="MCV4375812.1"/>
    </source>
</evidence>
<keyword evidence="3" id="KW-1185">Reference proteome</keyword>
<name>A0ABT3BSJ1_9PSED</name>
<feature type="domain" description="Dermonecrotic toxin N-terminal" evidence="1">
    <location>
        <begin position="368"/>
        <end position="607"/>
    </location>
</feature>
<organism evidence="2 3">
    <name type="scientific">Pseudomonas capsici</name>
    <dbReference type="NCBI Taxonomy" id="2810614"/>
    <lineage>
        <taxon>Bacteria</taxon>
        <taxon>Pseudomonadati</taxon>
        <taxon>Pseudomonadota</taxon>
        <taxon>Gammaproteobacteria</taxon>
        <taxon>Pseudomonadales</taxon>
        <taxon>Pseudomonadaceae</taxon>
        <taxon>Pseudomonas</taxon>
    </lineage>
</organism>
<evidence type="ECO:0000259" key="1">
    <source>
        <dbReference type="Pfam" id="PF20178"/>
    </source>
</evidence>
<dbReference type="Pfam" id="PF20178">
    <property type="entry name" value="ToxA_N"/>
    <property type="match status" value="2"/>
</dbReference>
<comment type="caution">
    <text evidence="2">The sequence shown here is derived from an EMBL/GenBank/DDBJ whole genome shotgun (WGS) entry which is preliminary data.</text>
</comment>
<sequence length="1522" mass="170238">MTIAFDVAEQFAARPTLRRVAVATLRQELRQLYPTLQIDPQTAVVSRKTTATRLSSSASQEAQPLVDCLLEHFAAQSSVKWSSAQHMLLGAAGPLSVEMSDVSALLNRVALGLFETFKLALVNYWSECTEESVGCRSRWEWLAGRIKQVLLDELSTTPSREQSPMARKWLHDVALFPEKAERERLAVQRPLPSTCIIRLQVGGPDSKSVILPALVIFNTRKGNEQVLMYQLSGRYQSWPTFSAWERSLAYLLDDQVEKLNVQWTAHEPEDDIFGVLAMALLENQLVGIQGLESSPGYDLDRLEHSLAALTDICGLFEVESARSSALDIERLPLWMRNAQEADRNQYSRLMVDLAVTQKRSGGHSFNEGLPPILEFASRSLAMAIAQDHLDGVDFLPEQIQVRINKVTAIAVPSGGQVVVSGGVEPVIMTFPEFALENLAGLPAGEIKVYRTDGKPLPHWMTGEYLKELTVRVDIGQVYPDLLKRYLVTDTAEAQRREALFAAQLRLQLPLQALEQKIKGDLSQRAYQSVCAIMQTSVTERRVGTRPIVLRPLSFVRQAGHRADVVANMFVIGPQDNAVGPHVLYRPFAHTPLTEFANWSALLAAVKQPGALQNNILVWLSDSARPVYANGGFDEPHIVRFGLGSDSAPLEKPQPAVLGTDVLRGDIMLGLFNANARALIELADRNAVSNAESRWALFKEGGWLLLNTVLPLFSGPFANALWLEQLLSGVDQQLSRPVSENEGGSAQLAGLLLNISLILLHSGVSLNNLASVNRLATRRMLAEPVMAADPVTVRQAPAVAGSLLSDVRTVLDFSWSQPGNRLSGAQRLELEKFKIRPATVPGNPVASGTYAGLYSFNDLWLARVGSDLFRVTVGEDGVRVVRPDSPEVPGPWLRHDGQEWHLDLGLHLRGGGPKKNIRQMARQNAENLTRINQSLAELDGRETELVNRITGYNAHLNTATGEVRQLFFDRLESAMGEEVELLKQRMNLWEQLRAGDRPPERQRAQDIARVTIYLEFLEGRLAAENGILAGTEIAKMAGTGSVLSDENIETYLGLFKSLSNRQEKGMHWSQIRESLWEKLRAVPKVGEEFWRKQVTTLYQGKLFSNLEWSFQHMMSYLELCFSREHMTANEEFRPFKELRNDMGLNGAFASHAELERPNDYSLAERIDVLESVLREYHKARGIADDVDAGLFTGDQVQYLESFRRELNMLCERTQTQLAKLIQENVEPSPAVVEYVPRVAQPDKRVIRTRNHRSFVGHVRRDDKSFPGEVADVMNTQTGQVISSWHRHADGQWVEMQTARPERPTPGARPVSASELQRRARTFLLEVEPALEKARSQATQAYEPEDIEDILVFKAGKLIALAEQMTESARTSENLSQQMISSAAQLRDAAARLTAEGRRLRITMIKSQPPTAARISYLHRQGEINISSFEGRKNMSGARRDDFLQEYAIRDKDNRLLWWAHFHYRNETDSAQAFTAAHLKLPEQRMIGYKSLIKSSGGAKDVVNIYRSAIGRDVAQRLFLVLSP</sequence>
<reference evidence="2 3" key="1">
    <citation type="submission" date="2022-10" db="EMBL/GenBank/DDBJ databases">
        <title>Characterization of Pseudomonas capsici strains from pepper and tomato in Georgia.</title>
        <authorList>
            <person name="Zhao M."/>
            <person name="Dutta B."/>
        </authorList>
    </citation>
    <scope>NUCLEOTIDE SEQUENCE [LARGE SCALE GENOMIC DNA]</scope>
    <source>
        <strain evidence="2 3">Pc20-5</strain>
    </source>
</reference>
<accession>A0ABT3BSJ1</accession>
<dbReference type="Proteomes" id="UP001207294">
    <property type="component" value="Unassembled WGS sequence"/>
</dbReference>
<protein>
    <recommendedName>
        <fullName evidence="1">Dermonecrotic toxin N-terminal domain-containing protein</fullName>
    </recommendedName>
</protein>
<gene>
    <name evidence="2" type="ORF">OH718_04285</name>
</gene>
<proteinExistence type="predicted"/>
<feature type="domain" description="Dermonecrotic toxin N-terminal" evidence="1">
    <location>
        <begin position="12"/>
        <end position="184"/>
    </location>
</feature>
<dbReference type="RefSeq" id="WP_206402269.1">
    <property type="nucleotide sequence ID" value="NZ_JAFGZD010000010.1"/>
</dbReference>
<evidence type="ECO:0000313" key="3">
    <source>
        <dbReference type="Proteomes" id="UP001207294"/>
    </source>
</evidence>
<dbReference type="GeneID" id="93562347"/>